<evidence type="ECO:0000313" key="3">
    <source>
        <dbReference type="Proteomes" id="UP001066276"/>
    </source>
</evidence>
<accession>A0AAV7QXU8</accession>
<dbReference type="AlphaFoldDB" id="A0AAV7QXU8"/>
<dbReference type="EMBL" id="JANPWB010000010">
    <property type="protein sequence ID" value="KAJ1143233.1"/>
    <property type="molecule type" value="Genomic_DNA"/>
</dbReference>
<organism evidence="2 3">
    <name type="scientific">Pleurodeles waltl</name>
    <name type="common">Iberian ribbed newt</name>
    <dbReference type="NCBI Taxonomy" id="8319"/>
    <lineage>
        <taxon>Eukaryota</taxon>
        <taxon>Metazoa</taxon>
        <taxon>Chordata</taxon>
        <taxon>Craniata</taxon>
        <taxon>Vertebrata</taxon>
        <taxon>Euteleostomi</taxon>
        <taxon>Amphibia</taxon>
        <taxon>Batrachia</taxon>
        <taxon>Caudata</taxon>
        <taxon>Salamandroidea</taxon>
        <taxon>Salamandridae</taxon>
        <taxon>Pleurodelinae</taxon>
        <taxon>Pleurodeles</taxon>
    </lineage>
</organism>
<gene>
    <name evidence="2" type="ORF">NDU88_009544</name>
</gene>
<keyword evidence="3" id="KW-1185">Reference proteome</keyword>
<sequence length="106" mass="12107">MDACAEDQEMLCRCMAKLEEQHIDLQLKQEDLKQEPTEQHSHPGDAYREESGEKTSHYRIDVYLRALDCTPLKPRHREALESPISAEEIRLALHTLPVGKSPDPTG</sequence>
<dbReference type="Proteomes" id="UP001066276">
    <property type="component" value="Chromosome 6"/>
</dbReference>
<evidence type="ECO:0000313" key="2">
    <source>
        <dbReference type="EMBL" id="KAJ1143233.1"/>
    </source>
</evidence>
<proteinExistence type="predicted"/>
<protein>
    <submittedName>
        <fullName evidence="2">Uncharacterized protein</fullName>
    </submittedName>
</protein>
<feature type="region of interest" description="Disordered" evidence="1">
    <location>
        <begin position="28"/>
        <end position="54"/>
    </location>
</feature>
<comment type="caution">
    <text evidence="2">The sequence shown here is derived from an EMBL/GenBank/DDBJ whole genome shotgun (WGS) entry which is preliminary data.</text>
</comment>
<reference evidence="2" key="1">
    <citation type="journal article" date="2022" name="bioRxiv">
        <title>Sequencing and chromosome-scale assembly of the giantPleurodeles waltlgenome.</title>
        <authorList>
            <person name="Brown T."/>
            <person name="Elewa A."/>
            <person name="Iarovenko S."/>
            <person name="Subramanian E."/>
            <person name="Araus A.J."/>
            <person name="Petzold A."/>
            <person name="Susuki M."/>
            <person name="Suzuki K.-i.T."/>
            <person name="Hayashi T."/>
            <person name="Toyoda A."/>
            <person name="Oliveira C."/>
            <person name="Osipova E."/>
            <person name="Leigh N.D."/>
            <person name="Simon A."/>
            <person name="Yun M.H."/>
        </authorList>
    </citation>
    <scope>NUCLEOTIDE SEQUENCE</scope>
    <source>
        <strain evidence="2">20211129_DDA</strain>
        <tissue evidence="2">Liver</tissue>
    </source>
</reference>
<name>A0AAV7QXU8_PLEWA</name>
<evidence type="ECO:0000256" key="1">
    <source>
        <dbReference type="SAM" id="MobiDB-lite"/>
    </source>
</evidence>